<evidence type="ECO:0000313" key="1">
    <source>
        <dbReference type="EMBL" id="KLO10503.1"/>
    </source>
</evidence>
<evidence type="ECO:0000313" key="2">
    <source>
        <dbReference type="Proteomes" id="UP000053477"/>
    </source>
</evidence>
<dbReference type="InParanoid" id="A0A0H2RM20"/>
<organism evidence="1 2">
    <name type="scientific">Schizopora paradoxa</name>
    <dbReference type="NCBI Taxonomy" id="27342"/>
    <lineage>
        <taxon>Eukaryota</taxon>
        <taxon>Fungi</taxon>
        <taxon>Dikarya</taxon>
        <taxon>Basidiomycota</taxon>
        <taxon>Agaricomycotina</taxon>
        <taxon>Agaricomycetes</taxon>
        <taxon>Hymenochaetales</taxon>
        <taxon>Schizoporaceae</taxon>
        <taxon>Schizopora</taxon>
    </lineage>
</organism>
<dbReference type="EMBL" id="KQ086024">
    <property type="protein sequence ID" value="KLO10503.1"/>
    <property type="molecule type" value="Genomic_DNA"/>
</dbReference>
<gene>
    <name evidence="1" type="ORF">SCHPADRAFT_514947</name>
</gene>
<keyword evidence="2" id="KW-1185">Reference proteome</keyword>
<dbReference type="AlphaFoldDB" id="A0A0H2RM20"/>
<dbReference type="Proteomes" id="UP000053477">
    <property type="component" value="Unassembled WGS sequence"/>
</dbReference>
<protein>
    <submittedName>
        <fullName evidence="1">Uncharacterized protein</fullName>
    </submittedName>
</protein>
<name>A0A0H2RM20_9AGAM</name>
<reference evidence="1 2" key="1">
    <citation type="submission" date="2015-04" db="EMBL/GenBank/DDBJ databases">
        <title>Complete genome sequence of Schizopora paradoxa KUC8140, a cosmopolitan wood degrader in East Asia.</title>
        <authorList>
            <consortium name="DOE Joint Genome Institute"/>
            <person name="Min B."/>
            <person name="Park H."/>
            <person name="Jang Y."/>
            <person name="Kim J.-J."/>
            <person name="Kim K.H."/>
            <person name="Pangilinan J."/>
            <person name="Lipzen A."/>
            <person name="Riley R."/>
            <person name="Grigoriev I.V."/>
            <person name="Spatafora J.W."/>
            <person name="Choi I.-G."/>
        </authorList>
    </citation>
    <scope>NUCLEOTIDE SEQUENCE [LARGE SCALE GENOMIC DNA]</scope>
    <source>
        <strain evidence="1 2">KUC8140</strain>
    </source>
</reference>
<accession>A0A0H2RM20</accession>
<sequence length="122" mass="14151">MPTVLSDCLIDGIWESLRDLETKTLGGILADDTRSSLWTDIYKLHYFLRSHEYEDGGSFRIDYATISKTWSGLCFEYLPLLEHAKLREELESVEHMLAPAMRHRFSPESGSLIDREEKARIE</sequence>
<proteinExistence type="predicted"/>